<accession>A0A6J5FA69</accession>
<proteinExistence type="predicted"/>
<dbReference type="EMBL" id="CADIKH010000108">
    <property type="protein sequence ID" value="CAB3774327.1"/>
    <property type="molecule type" value="Genomic_DNA"/>
</dbReference>
<protein>
    <submittedName>
        <fullName evidence="1">Uncharacterized protein</fullName>
    </submittedName>
</protein>
<organism evidence="1 2">
    <name type="scientific">Paraburkholderia humisilvae</name>
    <dbReference type="NCBI Taxonomy" id="627669"/>
    <lineage>
        <taxon>Bacteria</taxon>
        <taxon>Pseudomonadati</taxon>
        <taxon>Pseudomonadota</taxon>
        <taxon>Betaproteobacteria</taxon>
        <taxon>Burkholderiales</taxon>
        <taxon>Burkholderiaceae</taxon>
        <taxon>Paraburkholderia</taxon>
    </lineage>
</organism>
<dbReference type="Proteomes" id="UP000494363">
    <property type="component" value="Unassembled WGS sequence"/>
</dbReference>
<sequence>MPQIGRQSCRIPPSFDPTLPVARRQQDRHLERLRSAHPRDAHVLTKALAAPLPTRPALDADADAVLMAHLHADRWSPCGRPARQLAPPPKARVMLELASFLSRLRLPDDAPVETQDLPLEATRDVAFSFLPVESPRALVERAPLAAEHVTHQSTALAPSRQKRQTMWLLEQIAPHFVEAFEPSSTTASPPITNEVATILRYVHIRANSLAWINLDRAQARIHTATAALVAVSQRRRGNVEAIERIMMRMSRYGPTVLLKQRIPVGSLFDNAALLYSATRPEGTGALPSMTARRHMAQRHRAFLAQLADEALQASLFNPAALAPSERAETIHFDGNALVHAAGKTLDDLARDHAVMRFPVLASLSHATRVEKVRQWLNAHGQDTQYPVGTLENSMASVLKTAALARGQAAPPPYASPQAVGEAFVQFARHRNSNTLIDPRILLGLHLIKSNGIFLNGTSADRLATLRSYVNDLLTELSGPPRWDLKATASALLQQKTGFTEAELMRKLAEQHIPLLPVDTLDNTAPRLFTYPLSIKDHAGQPQPVTLSVVELKAHAQAAFDRKLTEWFSARARQSLRRDRQPLTDAAVAAQESALAAAHAQASPSTLMHWLENMPLVGTVVGFGEGVAHGDVAEIISAVPVIGNLYNIGEGVRTGDAQRVAVASITLIPFAGAGYIMLDGIAKHDTAQAVGGALGLGLDFVTFGEGHLLSKGRLAGHSALGEGRLATRTFTTAELPAEIRLQAQHSLNALHDLGINDRALAIKAHTGTVGSFKDPFGLAIREKRLPALTTSMATLTQRLTPVPAAKRPVMMRFFPEDGTWQNPRTLARYAEIGPNLYRLHRDPAFSVPEHAIWNPVTPEGNGRLATVKLEYAHDQWQIAQKLPRLQGGAPALVFRVINGEAAKPLNREIPASNPYIRWHRHVAEQADELKPMHVSETYTVHWTAYTMRQALDVSKHYNMKESFDSYFEVRFKNEDGSLKTDTNKTNAVRNFYHDLYEKSATFRGLYNWAIDNRRLTPKKKIKINLHSQGTEEAAASHGLLTINTSDLDWPHSSPDKFVTVGGKLESSTPKEALIHESIHIFTDLYDPDHSAWTSPDVLTRDSFNLFGFGERGPVVYLTDRIMKEAGMSSSPRLTYLITNEAQLGRLASDGAVFDYTSLEQYVKLQDAYLDALFPAAYEEQTVGLDSAATYSQSNMNQQRPRLRVI</sequence>
<keyword evidence="2" id="KW-1185">Reference proteome</keyword>
<dbReference type="AlphaFoldDB" id="A0A6J5FA69"/>
<name>A0A6J5FA69_9BURK</name>
<gene>
    <name evidence="1" type="ORF">LMG29542_07722</name>
</gene>
<evidence type="ECO:0000313" key="2">
    <source>
        <dbReference type="Proteomes" id="UP000494363"/>
    </source>
</evidence>
<evidence type="ECO:0000313" key="1">
    <source>
        <dbReference type="EMBL" id="CAB3774327.1"/>
    </source>
</evidence>
<reference evidence="1 2" key="1">
    <citation type="submission" date="2020-04" db="EMBL/GenBank/DDBJ databases">
        <authorList>
            <person name="De Canck E."/>
        </authorList>
    </citation>
    <scope>NUCLEOTIDE SEQUENCE [LARGE SCALE GENOMIC DNA]</scope>
    <source>
        <strain evidence="1 2">LMG 29542</strain>
    </source>
</reference>